<dbReference type="AlphaFoldDB" id="A0A6A5MJD0"/>
<sequence length="132" mass="14780">MDKRNKKRVTIEEVGDRERDNRSKKLKGEEDGDDTTVVPTEEEVEEFYAILRRMRVAVKYFNEKGRGGKEWREVLEQSEITVVDDDENAVDDDDHLEAGCVAVNKGGQEVVIINEGLDLNAVAPEAADGSDA</sequence>
<dbReference type="InterPro" id="IPR034577">
    <property type="entry name" value="NIMIN-2"/>
</dbReference>
<feature type="region of interest" description="Disordered" evidence="1">
    <location>
        <begin position="1"/>
        <end position="37"/>
    </location>
</feature>
<feature type="compositionally biased region" description="Basic and acidic residues" evidence="1">
    <location>
        <begin position="1"/>
        <end position="29"/>
    </location>
</feature>
<evidence type="ECO:0000256" key="1">
    <source>
        <dbReference type="SAM" id="MobiDB-lite"/>
    </source>
</evidence>
<gene>
    <name evidence="2" type="ORF">Lalb_Chr05g0222541</name>
</gene>
<dbReference type="Proteomes" id="UP000447434">
    <property type="component" value="Chromosome 5"/>
</dbReference>
<dbReference type="PANTHER" id="PTHR35735">
    <property type="entry name" value="PROTEIN NIM1-INTERACTING 2"/>
    <property type="match status" value="1"/>
</dbReference>
<keyword evidence="3" id="KW-1185">Reference proteome</keyword>
<name>A0A6A5MJD0_LUPAL</name>
<evidence type="ECO:0000313" key="2">
    <source>
        <dbReference type="EMBL" id="KAE9613922.1"/>
    </source>
</evidence>
<evidence type="ECO:0000313" key="3">
    <source>
        <dbReference type="Proteomes" id="UP000447434"/>
    </source>
</evidence>
<dbReference type="PANTHER" id="PTHR35735:SF5">
    <property type="entry name" value="PROTEIN NIM1-INTERACTING 2"/>
    <property type="match status" value="1"/>
</dbReference>
<dbReference type="GO" id="GO:0010112">
    <property type="term" value="P:regulation of systemic acquired resistance"/>
    <property type="evidence" value="ECO:0007669"/>
    <property type="project" value="InterPro"/>
</dbReference>
<comment type="caution">
    <text evidence="2">The sequence shown here is derived from an EMBL/GenBank/DDBJ whole genome shotgun (WGS) entry which is preliminary data.</text>
</comment>
<organism evidence="2 3">
    <name type="scientific">Lupinus albus</name>
    <name type="common">White lupine</name>
    <name type="synonym">Lupinus termis</name>
    <dbReference type="NCBI Taxonomy" id="3870"/>
    <lineage>
        <taxon>Eukaryota</taxon>
        <taxon>Viridiplantae</taxon>
        <taxon>Streptophyta</taxon>
        <taxon>Embryophyta</taxon>
        <taxon>Tracheophyta</taxon>
        <taxon>Spermatophyta</taxon>
        <taxon>Magnoliopsida</taxon>
        <taxon>eudicotyledons</taxon>
        <taxon>Gunneridae</taxon>
        <taxon>Pentapetalae</taxon>
        <taxon>rosids</taxon>
        <taxon>fabids</taxon>
        <taxon>Fabales</taxon>
        <taxon>Fabaceae</taxon>
        <taxon>Papilionoideae</taxon>
        <taxon>50 kb inversion clade</taxon>
        <taxon>genistoids sensu lato</taxon>
        <taxon>core genistoids</taxon>
        <taxon>Genisteae</taxon>
        <taxon>Lupinus</taxon>
    </lineage>
</organism>
<accession>A0A6A5MJD0</accession>
<dbReference type="EMBL" id="WOCE01000005">
    <property type="protein sequence ID" value="KAE9613922.1"/>
    <property type="molecule type" value="Genomic_DNA"/>
</dbReference>
<protein>
    <submittedName>
        <fullName evidence="2">Uncharacterized protein</fullName>
    </submittedName>
</protein>
<dbReference type="OrthoDB" id="1098796at2759"/>
<proteinExistence type="predicted"/>
<reference evidence="3" key="1">
    <citation type="journal article" date="2020" name="Nat. Commun.">
        <title>Genome sequence of the cluster root forming white lupin.</title>
        <authorList>
            <person name="Hufnagel B."/>
            <person name="Marques A."/>
            <person name="Soriano A."/>
            <person name="Marques L."/>
            <person name="Divol F."/>
            <person name="Doumas P."/>
            <person name="Sallet E."/>
            <person name="Mancinotti D."/>
            <person name="Carrere S."/>
            <person name="Marande W."/>
            <person name="Arribat S."/>
            <person name="Keller J."/>
            <person name="Huneau C."/>
            <person name="Blein T."/>
            <person name="Aime D."/>
            <person name="Laguerre M."/>
            <person name="Taylor J."/>
            <person name="Schubert V."/>
            <person name="Nelson M."/>
            <person name="Geu-Flores F."/>
            <person name="Crespi M."/>
            <person name="Gallardo-Guerrero K."/>
            <person name="Delaux P.-M."/>
            <person name="Salse J."/>
            <person name="Berges H."/>
            <person name="Guyot R."/>
            <person name="Gouzy J."/>
            <person name="Peret B."/>
        </authorList>
    </citation>
    <scope>NUCLEOTIDE SEQUENCE [LARGE SCALE GENOMIC DNA]</scope>
    <source>
        <strain evidence="3">cv. Amiga</strain>
    </source>
</reference>